<protein>
    <submittedName>
        <fullName evidence="2">Uncharacterized protein</fullName>
    </submittedName>
</protein>
<evidence type="ECO:0000256" key="1">
    <source>
        <dbReference type="SAM" id="Phobius"/>
    </source>
</evidence>
<name>A0A172ZCM4_9BACL</name>
<reference evidence="3" key="1">
    <citation type="submission" date="2015-10" db="EMBL/GenBank/DDBJ databases">
        <title>Genome of Paenibacillus bovis sp. nov.</title>
        <authorList>
            <person name="Wu Z."/>
            <person name="Gao C."/>
            <person name="Liu Z."/>
            <person name="Zheng H."/>
        </authorList>
    </citation>
    <scope>NUCLEOTIDE SEQUENCE [LARGE SCALE GENOMIC DNA]</scope>
    <source>
        <strain evidence="3">BD3526</strain>
    </source>
</reference>
<dbReference type="Proteomes" id="UP000078148">
    <property type="component" value="Chromosome"/>
</dbReference>
<organism evidence="2 3">
    <name type="scientific">Paenibacillus bovis</name>
    <dbReference type="NCBI Taxonomy" id="1616788"/>
    <lineage>
        <taxon>Bacteria</taxon>
        <taxon>Bacillati</taxon>
        <taxon>Bacillota</taxon>
        <taxon>Bacilli</taxon>
        <taxon>Bacillales</taxon>
        <taxon>Paenibacillaceae</taxon>
        <taxon>Paenibacillus</taxon>
    </lineage>
</organism>
<dbReference type="RefSeq" id="WP_060532288.1">
    <property type="nucleotide sequence ID" value="NZ_CP013023.1"/>
</dbReference>
<reference evidence="2 3" key="2">
    <citation type="journal article" date="2016" name="Int. J. Syst. Evol. Microbiol.">
        <title>Paenibacillus bovis sp. nov., isolated from raw yak (Bos grunniens) milk.</title>
        <authorList>
            <person name="Gao C."/>
            <person name="Han J."/>
            <person name="Liu Z."/>
            <person name="Xu X."/>
            <person name="Hang F."/>
            <person name="Wu Z."/>
        </authorList>
    </citation>
    <scope>NUCLEOTIDE SEQUENCE [LARGE SCALE GENOMIC DNA]</scope>
    <source>
        <strain evidence="2 3">BD3526</strain>
    </source>
</reference>
<keyword evidence="1" id="KW-1133">Transmembrane helix</keyword>
<dbReference type="EMBL" id="CP013023">
    <property type="protein sequence ID" value="ANF95395.1"/>
    <property type="molecule type" value="Genomic_DNA"/>
</dbReference>
<keyword evidence="1" id="KW-0472">Membrane</keyword>
<keyword evidence="3" id="KW-1185">Reference proteome</keyword>
<dbReference type="AlphaFoldDB" id="A0A172ZCM4"/>
<accession>A0A172ZCM4</accession>
<dbReference type="OrthoDB" id="916275at2"/>
<gene>
    <name evidence="2" type="ORF">AR543_04785</name>
</gene>
<dbReference type="KEGG" id="pbv:AR543_04785"/>
<proteinExistence type="predicted"/>
<evidence type="ECO:0000313" key="2">
    <source>
        <dbReference type="EMBL" id="ANF95395.1"/>
    </source>
</evidence>
<evidence type="ECO:0000313" key="3">
    <source>
        <dbReference type="Proteomes" id="UP000078148"/>
    </source>
</evidence>
<sequence>MKRKRTWTFWLIPLLVIALLLTPWIWWEAKPATTLQVAILDKTVPDTTYREHKGLVWLLNQQKYVKADQQPYDYTKDYYGFFPKPDHQYETTGLPADLTGTDMIYVTDTYGIERAQYNKDNSTTGDLSAGMLYGGLTVPDVQRIRSAVTSGGVKTLIAEFNSLATPTQPGTRKEFYPLIGAEWTGWTGRYFSDLTRGGEVPAFLSGDGSDPNRWPYTGPGVVFVHEDGRVVVLEQGKQIGEEGVQTILTTQGKARLGLDSTIRYNYWFDVMKPAEGTEVLANYNLGLTEDGKHKLQAAGISYEFPAVIRQQHDTYVSYYFAGDYADYDHYSFWRKYQGWETFKRWLTFDRPNSEDAFYWHIYVPLMKSILQETAAASSK</sequence>
<feature type="transmembrane region" description="Helical" evidence="1">
    <location>
        <begin position="7"/>
        <end position="27"/>
    </location>
</feature>
<keyword evidence="1" id="KW-0812">Transmembrane</keyword>
<dbReference type="STRING" id="1616788.AR543_04785"/>